<gene>
    <name evidence="1" type="ORF">GII36_05095</name>
</gene>
<sequence>MFMPHTASMTVIDPLKFNDTLDSLSNFTATSSGSGVNISSSILQWAGTTDGQAIIKYNSQPRTTNQYGAAITSTMTGNGSGIILHCDSSNTGYYGAVFYNSTIKLVRTSGRWTQNTITQLATYSITINSGDLIEFWNIGNVFNIAVNGTTYISQSISSPVIGPLNMFQGIGLYRLSFTNSTSITEWRGGDAGAYGKL</sequence>
<evidence type="ECO:0000313" key="2">
    <source>
        <dbReference type="Proteomes" id="UP001059824"/>
    </source>
</evidence>
<dbReference type="EMBL" id="CP045921">
    <property type="protein sequence ID" value="QHN43197.1"/>
    <property type="molecule type" value="Genomic_DNA"/>
</dbReference>
<evidence type="ECO:0000313" key="1">
    <source>
        <dbReference type="EMBL" id="QHN43197.1"/>
    </source>
</evidence>
<protein>
    <recommendedName>
        <fullName evidence="3">3-keto-disaccharide hydrolase domain-containing protein</fullName>
    </recommendedName>
</protein>
<keyword evidence="2" id="KW-1185">Reference proteome</keyword>
<dbReference type="AlphaFoldDB" id="A0A857MUW7"/>
<name>A0A857MUW7_9BACT</name>
<accession>A0A857MUW7</accession>
<proteinExistence type="predicted"/>
<dbReference type="KEGG" id="mama:GII36_05095"/>
<organism evidence="1 2">
    <name type="scientific">Candidatus Mycosynbacter amalyticus</name>
    <dbReference type="NCBI Taxonomy" id="2665156"/>
    <lineage>
        <taxon>Bacteria</taxon>
        <taxon>Candidatus Saccharimonadota</taxon>
        <taxon>Candidatus Saccharimonadota incertae sedis</taxon>
        <taxon>Candidatus Mycosynbacter</taxon>
    </lineage>
</organism>
<dbReference type="Proteomes" id="UP001059824">
    <property type="component" value="Chromosome"/>
</dbReference>
<evidence type="ECO:0008006" key="3">
    <source>
        <dbReference type="Google" id="ProtNLM"/>
    </source>
</evidence>
<reference evidence="1" key="1">
    <citation type="journal article" date="2021" name="Nat. Microbiol.">
        <title>Cocultivation of an ultrasmall environmental parasitic bacterium with lytic ability against bacteria associated with wastewater foams.</title>
        <authorList>
            <person name="Batinovic S."/>
            <person name="Rose J.J.A."/>
            <person name="Ratcliffe J."/>
            <person name="Seviour R.J."/>
            <person name="Petrovski S."/>
        </authorList>
    </citation>
    <scope>NUCLEOTIDE SEQUENCE</scope>
    <source>
        <strain evidence="1">JR1</strain>
    </source>
</reference>